<dbReference type="SUPFAM" id="SSF46689">
    <property type="entry name" value="Homeodomain-like"/>
    <property type="match status" value="1"/>
</dbReference>
<protein>
    <submittedName>
        <fullName evidence="11">Sigma-54-dependent Fis family transcriptional regulator</fullName>
    </submittedName>
</protein>
<dbReference type="InterPro" id="IPR027417">
    <property type="entry name" value="P-loop_NTPase"/>
</dbReference>
<dbReference type="Gene3D" id="3.40.50.2300">
    <property type="match status" value="1"/>
</dbReference>
<evidence type="ECO:0000256" key="6">
    <source>
        <dbReference type="ARBA" id="ARBA00023159"/>
    </source>
</evidence>
<dbReference type="PROSITE" id="PS50110">
    <property type="entry name" value="RESPONSE_REGULATORY"/>
    <property type="match status" value="1"/>
</dbReference>
<dbReference type="GO" id="GO:0000160">
    <property type="term" value="P:phosphorelay signal transduction system"/>
    <property type="evidence" value="ECO:0007669"/>
    <property type="project" value="UniProtKB-KW"/>
</dbReference>
<evidence type="ECO:0000256" key="3">
    <source>
        <dbReference type="ARBA" id="ARBA00023012"/>
    </source>
</evidence>
<feature type="domain" description="Sigma-54 factor interaction" evidence="9">
    <location>
        <begin position="141"/>
        <end position="364"/>
    </location>
</feature>
<reference evidence="11 12" key="1">
    <citation type="journal article" date="2019" name="Environ. Microbiol.">
        <title>Species interactions and distinct microbial communities in high Arctic permafrost affected cryosols are associated with the CH4 and CO2 gas fluxes.</title>
        <authorList>
            <person name="Altshuler I."/>
            <person name="Hamel J."/>
            <person name="Turney S."/>
            <person name="Magnuson E."/>
            <person name="Levesque R."/>
            <person name="Greer C."/>
            <person name="Whyte L.G."/>
        </authorList>
    </citation>
    <scope>NUCLEOTIDE SEQUENCE [LARGE SCALE GENOMIC DNA]</scope>
    <source>
        <strain evidence="11 12">S9.3B</strain>
    </source>
</reference>
<dbReference type="GO" id="GO:0043565">
    <property type="term" value="F:sequence-specific DNA binding"/>
    <property type="evidence" value="ECO:0007669"/>
    <property type="project" value="InterPro"/>
</dbReference>
<dbReference type="Pfam" id="PF00158">
    <property type="entry name" value="Sigma54_activat"/>
    <property type="match status" value="1"/>
</dbReference>
<keyword evidence="5" id="KW-0238">DNA-binding</keyword>
<dbReference type="SMART" id="SM00382">
    <property type="entry name" value="AAA"/>
    <property type="match status" value="1"/>
</dbReference>
<evidence type="ECO:0000256" key="8">
    <source>
        <dbReference type="PROSITE-ProRule" id="PRU00169"/>
    </source>
</evidence>
<dbReference type="PROSITE" id="PS00675">
    <property type="entry name" value="SIGMA54_INTERACT_1"/>
    <property type="match status" value="1"/>
</dbReference>
<feature type="modified residue" description="4-aspartylphosphate" evidence="8">
    <location>
        <position position="56"/>
    </location>
</feature>
<dbReference type="RefSeq" id="WP_140883122.1">
    <property type="nucleotide sequence ID" value="NZ_RCZP01000009.1"/>
</dbReference>
<dbReference type="InterPro" id="IPR002197">
    <property type="entry name" value="HTH_Fis"/>
</dbReference>
<dbReference type="InterPro" id="IPR003593">
    <property type="entry name" value="AAA+_ATPase"/>
</dbReference>
<dbReference type="InterPro" id="IPR009057">
    <property type="entry name" value="Homeodomain-like_sf"/>
</dbReference>
<evidence type="ECO:0000259" key="9">
    <source>
        <dbReference type="PROSITE" id="PS50045"/>
    </source>
</evidence>
<dbReference type="PROSITE" id="PS00688">
    <property type="entry name" value="SIGMA54_INTERACT_3"/>
    <property type="match status" value="1"/>
</dbReference>
<comment type="caution">
    <text evidence="11">The sequence shown here is derived from an EMBL/GenBank/DDBJ whole genome shotgun (WGS) entry which is preliminary data.</text>
</comment>
<keyword evidence="2" id="KW-0067">ATP-binding</keyword>
<dbReference type="InterPro" id="IPR025662">
    <property type="entry name" value="Sigma_54_int_dom_ATP-bd_1"/>
</dbReference>
<dbReference type="PROSITE" id="PS00676">
    <property type="entry name" value="SIGMA54_INTERACT_2"/>
    <property type="match status" value="1"/>
</dbReference>
<name>A0A502G5J4_9PROT</name>
<dbReference type="Pfam" id="PF02954">
    <property type="entry name" value="HTH_8"/>
    <property type="match status" value="1"/>
</dbReference>
<dbReference type="AlphaFoldDB" id="A0A502G5J4"/>
<organism evidence="11 12">
    <name type="scientific">Muricoccus nepalensis</name>
    <dbReference type="NCBI Taxonomy" id="1854500"/>
    <lineage>
        <taxon>Bacteria</taxon>
        <taxon>Pseudomonadati</taxon>
        <taxon>Pseudomonadota</taxon>
        <taxon>Alphaproteobacteria</taxon>
        <taxon>Acetobacterales</taxon>
        <taxon>Roseomonadaceae</taxon>
        <taxon>Muricoccus</taxon>
    </lineage>
</organism>
<dbReference type="GO" id="GO:0006355">
    <property type="term" value="P:regulation of DNA-templated transcription"/>
    <property type="evidence" value="ECO:0007669"/>
    <property type="project" value="InterPro"/>
</dbReference>
<evidence type="ECO:0000256" key="4">
    <source>
        <dbReference type="ARBA" id="ARBA00023015"/>
    </source>
</evidence>
<dbReference type="Gene3D" id="3.40.50.300">
    <property type="entry name" value="P-loop containing nucleotide triphosphate hydrolases"/>
    <property type="match status" value="1"/>
</dbReference>
<dbReference type="SMART" id="SM00448">
    <property type="entry name" value="REC"/>
    <property type="match status" value="1"/>
</dbReference>
<keyword evidence="7" id="KW-0804">Transcription</keyword>
<keyword evidence="1" id="KW-0547">Nucleotide-binding</keyword>
<dbReference type="Pfam" id="PF00072">
    <property type="entry name" value="Response_reg"/>
    <property type="match status" value="1"/>
</dbReference>
<dbReference type="Proteomes" id="UP000317078">
    <property type="component" value="Unassembled WGS sequence"/>
</dbReference>
<dbReference type="Gene3D" id="1.10.10.60">
    <property type="entry name" value="Homeodomain-like"/>
    <property type="match status" value="1"/>
</dbReference>
<keyword evidence="8" id="KW-0597">Phosphoprotein</keyword>
<evidence type="ECO:0000256" key="1">
    <source>
        <dbReference type="ARBA" id="ARBA00022741"/>
    </source>
</evidence>
<dbReference type="OrthoDB" id="9761019at2"/>
<evidence type="ECO:0000256" key="2">
    <source>
        <dbReference type="ARBA" id="ARBA00022840"/>
    </source>
</evidence>
<keyword evidence="6" id="KW-0010">Activator</keyword>
<dbReference type="InterPro" id="IPR025944">
    <property type="entry name" value="Sigma_54_int_dom_CS"/>
</dbReference>
<accession>A0A502G5J4</accession>
<dbReference type="SUPFAM" id="SSF52172">
    <property type="entry name" value="CheY-like"/>
    <property type="match status" value="1"/>
</dbReference>
<dbReference type="GO" id="GO:0005524">
    <property type="term" value="F:ATP binding"/>
    <property type="evidence" value="ECO:0007669"/>
    <property type="project" value="UniProtKB-KW"/>
</dbReference>
<dbReference type="PRINTS" id="PR01590">
    <property type="entry name" value="HTHFIS"/>
</dbReference>
<dbReference type="EMBL" id="RCZP01000009">
    <property type="protein sequence ID" value="TPG57094.1"/>
    <property type="molecule type" value="Genomic_DNA"/>
</dbReference>
<dbReference type="InterPro" id="IPR011006">
    <property type="entry name" value="CheY-like_superfamily"/>
</dbReference>
<evidence type="ECO:0000313" key="12">
    <source>
        <dbReference type="Proteomes" id="UP000317078"/>
    </source>
</evidence>
<dbReference type="Gene3D" id="1.10.8.60">
    <property type="match status" value="1"/>
</dbReference>
<dbReference type="CDD" id="cd00009">
    <property type="entry name" value="AAA"/>
    <property type="match status" value="1"/>
</dbReference>
<dbReference type="InterPro" id="IPR058031">
    <property type="entry name" value="AAA_lid_NorR"/>
</dbReference>
<dbReference type="FunFam" id="3.40.50.300:FF:000006">
    <property type="entry name" value="DNA-binding transcriptional regulator NtrC"/>
    <property type="match status" value="1"/>
</dbReference>
<sequence>MSASQPLILIVDDDDALRRAVATTVSDLGLRAAEAADGVQALDWLVAHRADAVLLDLRMPGLDGLEVLRRIRALPAPPPVAVITAVPTGENTIEAMRLGAADHLAKPVGRAALAALLARMLPRAADAPRTARAPLAREGELVGVSAAMREVHKSIGLLADSDATVLLLGETGTGKEVVARAIHRHGSRAAKPFVPVNCAAIPGELLESLLFGHQRGAFTGAVADRTGSFRDAQGGTLFLDEIGDMEAGMQAKLLRVLQERVVTPLGGRPVPVDVRVIAATHRDLAAAVRAGTFREDLFYRIGVVPVQLPPLRDRLADIVPLAEHVLALEGRDRRLGADAAARLLRHAWPGNVRELVNAIKRAVTLTHRQVLTATDFDFLDVTPANGAEAAGVDWLAGTLPDAVARLETAMLRRALDTARGNRAQAAELLGIRRQLLYDKLDRYGIRGASAE</sequence>
<dbReference type="CDD" id="cd00156">
    <property type="entry name" value="REC"/>
    <property type="match status" value="1"/>
</dbReference>
<evidence type="ECO:0000256" key="5">
    <source>
        <dbReference type="ARBA" id="ARBA00023125"/>
    </source>
</evidence>
<evidence type="ECO:0000259" key="10">
    <source>
        <dbReference type="PROSITE" id="PS50110"/>
    </source>
</evidence>
<evidence type="ECO:0000256" key="7">
    <source>
        <dbReference type="ARBA" id="ARBA00023163"/>
    </source>
</evidence>
<gene>
    <name evidence="11" type="ORF">EAH89_11530</name>
</gene>
<proteinExistence type="predicted"/>
<evidence type="ECO:0000313" key="11">
    <source>
        <dbReference type="EMBL" id="TPG57094.1"/>
    </source>
</evidence>
<dbReference type="InterPro" id="IPR001789">
    <property type="entry name" value="Sig_transdc_resp-reg_receiver"/>
</dbReference>
<dbReference type="InterPro" id="IPR025943">
    <property type="entry name" value="Sigma_54_int_dom_ATP-bd_2"/>
</dbReference>
<keyword evidence="4" id="KW-0805">Transcription regulation</keyword>
<dbReference type="Pfam" id="PF25601">
    <property type="entry name" value="AAA_lid_14"/>
    <property type="match status" value="1"/>
</dbReference>
<keyword evidence="3" id="KW-0902">Two-component regulatory system</keyword>
<dbReference type="InterPro" id="IPR002078">
    <property type="entry name" value="Sigma_54_int"/>
</dbReference>
<dbReference type="PANTHER" id="PTHR32071">
    <property type="entry name" value="TRANSCRIPTIONAL REGULATORY PROTEIN"/>
    <property type="match status" value="1"/>
</dbReference>
<dbReference type="PROSITE" id="PS50045">
    <property type="entry name" value="SIGMA54_INTERACT_4"/>
    <property type="match status" value="1"/>
</dbReference>
<feature type="domain" description="Response regulatory" evidence="10">
    <location>
        <begin position="7"/>
        <end position="121"/>
    </location>
</feature>
<keyword evidence="12" id="KW-1185">Reference proteome</keyword>
<dbReference type="SUPFAM" id="SSF52540">
    <property type="entry name" value="P-loop containing nucleoside triphosphate hydrolases"/>
    <property type="match status" value="1"/>
</dbReference>
<dbReference type="PANTHER" id="PTHR32071:SF99">
    <property type="entry name" value="TRANSCRIPTIONAL REGULATORY PROTEIN"/>
    <property type="match status" value="1"/>
</dbReference>